<dbReference type="Proteomes" id="UP000231644">
    <property type="component" value="Unassembled WGS sequence"/>
</dbReference>
<sequence>MHIVPIFAQCDIPGMSTTDPNRVDESLIALRRILRATDQYGRDLASAAGLSPAQLRVLQIIAGKPGGTVTPKALAQQMGVTQATVTSVVDKLVARAFVVRQPSETDRRQTNVVLTDTGRAALDEAPDALQQRYVREFVKLADWEQAQLVASLERVAAMMDAHLMDASPVLTMGEITGVGKRK</sequence>
<proteinExistence type="predicted"/>
<name>A0A1I1L184_9RHOB</name>
<dbReference type="GO" id="GO:0003700">
    <property type="term" value="F:DNA-binding transcription factor activity"/>
    <property type="evidence" value="ECO:0007669"/>
    <property type="project" value="InterPro"/>
</dbReference>
<dbReference type="EMBL" id="FOLX01000001">
    <property type="protein sequence ID" value="SFC63360.1"/>
    <property type="molecule type" value="Genomic_DNA"/>
</dbReference>
<dbReference type="PANTHER" id="PTHR33164">
    <property type="entry name" value="TRANSCRIPTIONAL REGULATOR, MARR FAMILY"/>
    <property type="match status" value="1"/>
</dbReference>
<accession>A0A1I1L184</accession>
<reference evidence="2 3" key="1">
    <citation type="submission" date="2016-10" db="EMBL/GenBank/DDBJ databases">
        <authorList>
            <person name="de Groot N.N."/>
        </authorList>
    </citation>
    <scope>NUCLEOTIDE SEQUENCE [LARGE SCALE GENOMIC DNA]</scope>
    <source>
        <strain evidence="2 3">DSM 29619</strain>
    </source>
</reference>
<dbReference type="Gene3D" id="1.10.10.10">
    <property type="entry name" value="Winged helix-like DNA-binding domain superfamily/Winged helix DNA-binding domain"/>
    <property type="match status" value="1"/>
</dbReference>
<dbReference type="GO" id="GO:0006950">
    <property type="term" value="P:response to stress"/>
    <property type="evidence" value="ECO:0007669"/>
    <property type="project" value="TreeGrafter"/>
</dbReference>
<dbReference type="STRING" id="517719.SAMN05421762_1608"/>
<dbReference type="InterPro" id="IPR039422">
    <property type="entry name" value="MarR/SlyA-like"/>
</dbReference>
<keyword evidence="3" id="KW-1185">Reference proteome</keyword>
<dbReference type="AlphaFoldDB" id="A0A1I1L184"/>
<organism evidence="2 3">
    <name type="scientific">Pseudooceanicola nitratireducens</name>
    <dbReference type="NCBI Taxonomy" id="517719"/>
    <lineage>
        <taxon>Bacteria</taxon>
        <taxon>Pseudomonadati</taxon>
        <taxon>Pseudomonadota</taxon>
        <taxon>Alphaproteobacteria</taxon>
        <taxon>Rhodobacterales</taxon>
        <taxon>Paracoccaceae</taxon>
        <taxon>Pseudooceanicola</taxon>
    </lineage>
</organism>
<dbReference type="PRINTS" id="PR00598">
    <property type="entry name" value="HTHMARR"/>
</dbReference>
<protein>
    <submittedName>
        <fullName evidence="2">Transcriptional regulator, MarR family</fullName>
    </submittedName>
</protein>
<dbReference type="InterPro" id="IPR000835">
    <property type="entry name" value="HTH_MarR-typ"/>
</dbReference>
<dbReference type="SUPFAM" id="SSF46785">
    <property type="entry name" value="Winged helix' DNA-binding domain"/>
    <property type="match status" value="1"/>
</dbReference>
<dbReference type="InterPro" id="IPR036390">
    <property type="entry name" value="WH_DNA-bd_sf"/>
</dbReference>
<feature type="domain" description="HTH marR-type" evidence="1">
    <location>
        <begin position="23"/>
        <end position="157"/>
    </location>
</feature>
<dbReference type="SMART" id="SM00347">
    <property type="entry name" value="HTH_MARR"/>
    <property type="match status" value="1"/>
</dbReference>
<evidence type="ECO:0000313" key="3">
    <source>
        <dbReference type="Proteomes" id="UP000231644"/>
    </source>
</evidence>
<evidence type="ECO:0000313" key="2">
    <source>
        <dbReference type="EMBL" id="SFC63360.1"/>
    </source>
</evidence>
<dbReference type="Pfam" id="PF12802">
    <property type="entry name" value="MarR_2"/>
    <property type="match status" value="1"/>
</dbReference>
<dbReference type="PROSITE" id="PS50995">
    <property type="entry name" value="HTH_MARR_2"/>
    <property type="match status" value="1"/>
</dbReference>
<dbReference type="PANTHER" id="PTHR33164:SF89">
    <property type="entry name" value="MARR FAMILY REGULATORY PROTEIN"/>
    <property type="match status" value="1"/>
</dbReference>
<evidence type="ECO:0000259" key="1">
    <source>
        <dbReference type="PROSITE" id="PS50995"/>
    </source>
</evidence>
<dbReference type="InterPro" id="IPR036388">
    <property type="entry name" value="WH-like_DNA-bd_sf"/>
</dbReference>
<gene>
    <name evidence="2" type="ORF">SAMN05421762_1608</name>
</gene>